<comment type="caution">
    <text evidence="13">The sequence shown here is derived from an EMBL/GenBank/DDBJ whole genome shotgun (WGS) entry which is preliminary data.</text>
</comment>
<dbReference type="InterPro" id="IPR053716">
    <property type="entry name" value="Flag_assembly_chemotaxis_eff"/>
</dbReference>
<dbReference type="NCBIfam" id="TIGR02473">
    <property type="entry name" value="flagell_FliJ"/>
    <property type="match status" value="1"/>
</dbReference>
<protein>
    <recommendedName>
        <fullName evidence="3 11">Flagellar FliJ protein</fullName>
    </recommendedName>
</protein>
<dbReference type="RefSeq" id="WP_053908745.1">
    <property type="nucleotide sequence ID" value="NZ_CAWMUS010000022.1"/>
</dbReference>
<keyword evidence="10 11" id="KW-1006">Bacterial flagellum protein export</keyword>
<evidence type="ECO:0000313" key="14">
    <source>
        <dbReference type="Proteomes" id="UP000053226"/>
    </source>
</evidence>
<proteinExistence type="inferred from homology"/>
<evidence type="ECO:0000256" key="11">
    <source>
        <dbReference type="PIRNR" id="PIRNR019404"/>
    </source>
</evidence>
<keyword evidence="5 11" id="KW-1003">Cell membrane</keyword>
<keyword evidence="7 11" id="KW-1005">Bacterial flagellum biogenesis</keyword>
<name>A0A0N0I9M8_9GAMM</name>
<dbReference type="PANTHER" id="PTHR38786:SF1">
    <property type="entry name" value="FLAGELLAR FLIJ PROTEIN"/>
    <property type="match status" value="1"/>
</dbReference>
<dbReference type="GO" id="GO:0003774">
    <property type="term" value="F:cytoskeletal motor activity"/>
    <property type="evidence" value="ECO:0007669"/>
    <property type="project" value="UniProtKB-UniRule"/>
</dbReference>
<evidence type="ECO:0000256" key="7">
    <source>
        <dbReference type="ARBA" id="ARBA00022795"/>
    </source>
</evidence>
<dbReference type="Pfam" id="PF02050">
    <property type="entry name" value="FliJ"/>
    <property type="match status" value="1"/>
</dbReference>
<comment type="subcellular location">
    <subcellularLocation>
        <location evidence="1">Cell membrane</location>
        <topology evidence="1">Peripheral membrane protein</topology>
        <orientation evidence="1">Cytoplasmic side</orientation>
    </subcellularLocation>
</comment>
<keyword evidence="8 11" id="KW-0653">Protein transport</keyword>
<dbReference type="GO" id="GO:0009288">
    <property type="term" value="C:bacterial-type flagellum"/>
    <property type="evidence" value="ECO:0007669"/>
    <property type="project" value="UniProtKB-UniRule"/>
</dbReference>
<evidence type="ECO:0000256" key="8">
    <source>
        <dbReference type="ARBA" id="ARBA00022927"/>
    </source>
</evidence>
<dbReference type="GO" id="GO:0015031">
    <property type="term" value="P:protein transport"/>
    <property type="evidence" value="ECO:0007669"/>
    <property type="project" value="UniProtKB-UniRule"/>
</dbReference>
<keyword evidence="12" id="KW-0175">Coiled coil</keyword>
<dbReference type="AlphaFoldDB" id="A0A0N0I9M8"/>
<dbReference type="InterPro" id="IPR012823">
    <property type="entry name" value="Flagell_FliJ"/>
</dbReference>
<keyword evidence="4 11" id="KW-0813">Transport</keyword>
<dbReference type="Gene3D" id="1.10.287.1700">
    <property type="match status" value="1"/>
</dbReference>
<dbReference type="GO" id="GO:0006935">
    <property type="term" value="P:chemotaxis"/>
    <property type="evidence" value="ECO:0007669"/>
    <property type="project" value="UniProtKB-UniRule"/>
</dbReference>
<organism evidence="13 14">
    <name type="scientific">Moellerella wisconsensis ATCC 35017</name>
    <dbReference type="NCBI Taxonomy" id="1354267"/>
    <lineage>
        <taxon>Bacteria</taxon>
        <taxon>Pseudomonadati</taxon>
        <taxon>Pseudomonadota</taxon>
        <taxon>Gammaproteobacteria</taxon>
        <taxon>Enterobacterales</taxon>
        <taxon>Morganellaceae</taxon>
        <taxon>Moellerella</taxon>
    </lineage>
</organism>
<evidence type="ECO:0000256" key="2">
    <source>
        <dbReference type="ARBA" id="ARBA00010004"/>
    </source>
</evidence>
<keyword evidence="9 11" id="KW-0472">Membrane</keyword>
<dbReference type="PRINTS" id="PR01004">
    <property type="entry name" value="FLGFLIJ"/>
</dbReference>
<dbReference type="GO" id="GO:0071973">
    <property type="term" value="P:bacterial-type flagellum-dependent cell motility"/>
    <property type="evidence" value="ECO:0007669"/>
    <property type="project" value="InterPro"/>
</dbReference>
<evidence type="ECO:0000313" key="13">
    <source>
        <dbReference type="EMBL" id="KPD02322.1"/>
    </source>
</evidence>
<dbReference type="InterPro" id="IPR052570">
    <property type="entry name" value="FliJ"/>
</dbReference>
<comment type="function">
    <text evidence="11">Flagellar protein that affects chemotactic events.</text>
</comment>
<feature type="coiled-coil region" evidence="12">
    <location>
        <begin position="18"/>
        <end position="52"/>
    </location>
</feature>
<dbReference type="Proteomes" id="UP000053226">
    <property type="component" value="Unassembled WGS sequence"/>
</dbReference>
<reference evidence="13 14" key="1">
    <citation type="submission" date="2015-07" db="EMBL/GenBank/DDBJ databases">
        <title>ATOL: Assembling a taxonomically balanced genome-scale reconstruction of the evolutionary history of the Enterobacteriaceae.</title>
        <authorList>
            <person name="Plunkett G.III."/>
            <person name="Neeno-Eckwall E.C."/>
            <person name="Glasner J.D."/>
            <person name="Perna N.T."/>
        </authorList>
    </citation>
    <scope>NUCLEOTIDE SEQUENCE [LARGE SCALE GENOMIC DNA]</scope>
    <source>
        <strain evidence="13 14">ATCC 35017</strain>
    </source>
</reference>
<accession>A0A0N0I9M8</accession>
<evidence type="ECO:0000256" key="6">
    <source>
        <dbReference type="ARBA" id="ARBA00022500"/>
    </source>
</evidence>
<dbReference type="EMBL" id="LGAA01000022">
    <property type="protein sequence ID" value="KPD02322.1"/>
    <property type="molecule type" value="Genomic_DNA"/>
</dbReference>
<dbReference type="GO" id="GO:0044781">
    <property type="term" value="P:bacterial-type flagellum organization"/>
    <property type="evidence" value="ECO:0007669"/>
    <property type="project" value="UniProtKB-KW"/>
</dbReference>
<evidence type="ECO:0000256" key="10">
    <source>
        <dbReference type="ARBA" id="ARBA00023225"/>
    </source>
</evidence>
<dbReference type="OrthoDB" id="6465096at2"/>
<evidence type="ECO:0000256" key="3">
    <source>
        <dbReference type="ARBA" id="ARBA00020392"/>
    </source>
</evidence>
<dbReference type="InterPro" id="IPR018006">
    <property type="entry name" value="Flag_FliJ_proteobac"/>
</dbReference>
<dbReference type="GO" id="GO:0005886">
    <property type="term" value="C:plasma membrane"/>
    <property type="evidence" value="ECO:0007669"/>
    <property type="project" value="UniProtKB-SubCell"/>
</dbReference>
<evidence type="ECO:0000256" key="9">
    <source>
        <dbReference type="ARBA" id="ARBA00023136"/>
    </source>
</evidence>
<keyword evidence="14" id="KW-1185">Reference proteome</keyword>
<keyword evidence="13" id="KW-0282">Flagellum</keyword>
<evidence type="ECO:0000256" key="12">
    <source>
        <dbReference type="SAM" id="Coils"/>
    </source>
</evidence>
<sequence>MKPRSAFLNLKQISARKSEQLALQLKHQNQQVQHLQQQLQQLTDYHAEYQQQLGQQLLLGLTSATIKNYHVFLSVLEHSIAHQQQQLVISEQQRNKAQQRWRDSKQREQGFATLVQRQQMIEQAKHQQRDQKLMDEFAQRTTYRLS</sequence>
<evidence type="ECO:0000256" key="1">
    <source>
        <dbReference type="ARBA" id="ARBA00004413"/>
    </source>
</evidence>
<keyword evidence="13" id="KW-0966">Cell projection</keyword>
<evidence type="ECO:0000256" key="5">
    <source>
        <dbReference type="ARBA" id="ARBA00022475"/>
    </source>
</evidence>
<keyword evidence="13" id="KW-0969">Cilium</keyword>
<dbReference type="PANTHER" id="PTHR38786">
    <property type="entry name" value="FLAGELLAR FLIJ PROTEIN"/>
    <property type="match status" value="1"/>
</dbReference>
<comment type="similarity">
    <text evidence="2 11">Belongs to the FliJ family.</text>
</comment>
<dbReference type="PIRSF" id="PIRSF019404">
    <property type="entry name" value="FliJ"/>
    <property type="match status" value="1"/>
</dbReference>
<evidence type="ECO:0000256" key="4">
    <source>
        <dbReference type="ARBA" id="ARBA00022448"/>
    </source>
</evidence>
<gene>
    <name evidence="13" type="ORF">M992_2325</name>
</gene>
<keyword evidence="6 11" id="KW-0145">Chemotaxis</keyword>